<dbReference type="HOGENOM" id="CLU_1650415_0_0_9"/>
<feature type="transmembrane region" description="Helical" evidence="1">
    <location>
        <begin position="12"/>
        <end position="31"/>
    </location>
</feature>
<accession>G9WTF2</accession>
<comment type="caution">
    <text evidence="2">The sequence shown here is derived from an EMBL/GenBank/DDBJ whole genome shotgun (WGS) entry which is preliminary data.</text>
</comment>
<evidence type="ECO:0000256" key="1">
    <source>
        <dbReference type="SAM" id="Phobius"/>
    </source>
</evidence>
<feature type="transmembrane region" description="Helical" evidence="1">
    <location>
        <begin position="131"/>
        <end position="151"/>
    </location>
</feature>
<proteinExistence type="predicted"/>
<keyword evidence="1" id="KW-0472">Membrane</keyword>
<feature type="transmembrane region" description="Helical" evidence="1">
    <location>
        <begin position="58"/>
        <end position="78"/>
    </location>
</feature>
<gene>
    <name evidence="2" type="ORF">HMPREF9624_00186</name>
</gene>
<feature type="transmembrane region" description="Helical" evidence="1">
    <location>
        <begin position="99"/>
        <end position="119"/>
    </location>
</feature>
<organism evidence="2 3">
    <name type="scientific">Oribacterium asaccharolyticum ACB7</name>
    <dbReference type="NCBI Taxonomy" id="796944"/>
    <lineage>
        <taxon>Bacteria</taxon>
        <taxon>Bacillati</taxon>
        <taxon>Bacillota</taxon>
        <taxon>Clostridia</taxon>
        <taxon>Lachnospirales</taxon>
        <taxon>Lachnospiraceae</taxon>
        <taxon>Oribacterium</taxon>
    </lineage>
</organism>
<dbReference type="EMBL" id="AFZD01000015">
    <property type="protein sequence ID" value="EHL12475.1"/>
    <property type="molecule type" value="Genomic_DNA"/>
</dbReference>
<protein>
    <submittedName>
        <fullName evidence="2">Uncharacterized protein</fullName>
    </submittedName>
</protein>
<name>G9WTF2_9FIRM</name>
<sequence>MRKIVLLIIQKIFLLGTILMLLALYILRYFTMRKMGMARYMVYFREKWSGKELGYFSLLQWSVLVILLLLTLALFLIIKRLFFCFKGKILRERGEKEAFPLFPVSYSAVLILYSFLYFFSLVGSPGREYTASLIVHVLMQIFSVLFLSTYLRKGTRHEK</sequence>
<evidence type="ECO:0000313" key="2">
    <source>
        <dbReference type="EMBL" id="EHL12475.1"/>
    </source>
</evidence>
<keyword evidence="1" id="KW-0812">Transmembrane</keyword>
<dbReference type="AlphaFoldDB" id="G9WTF2"/>
<evidence type="ECO:0000313" key="3">
    <source>
        <dbReference type="Proteomes" id="UP000003527"/>
    </source>
</evidence>
<dbReference type="RefSeq" id="WP_009536120.1">
    <property type="nucleotide sequence ID" value="NZ_JH414504.1"/>
</dbReference>
<dbReference type="Proteomes" id="UP000003527">
    <property type="component" value="Unassembled WGS sequence"/>
</dbReference>
<keyword evidence="1" id="KW-1133">Transmembrane helix</keyword>
<dbReference type="PATRIC" id="fig|796944.3.peg.896"/>
<keyword evidence="3" id="KW-1185">Reference proteome</keyword>
<reference evidence="2 3" key="1">
    <citation type="submission" date="2011-08" db="EMBL/GenBank/DDBJ databases">
        <title>The Genome Sequence of Oribacterium sp. ACB7.</title>
        <authorList>
            <consortium name="The Broad Institute Genome Sequencing Platform"/>
            <person name="Earl A."/>
            <person name="Ward D."/>
            <person name="Feldgarden M."/>
            <person name="Gevers D."/>
            <person name="Sizova M."/>
            <person name="Hazen A."/>
            <person name="Epstein S."/>
            <person name="Young S.K."/>
            <person name="Zeng Q."/>
            <person name="Gargeya S."/>
            <person name="Fitzgerald M."/>
            <person name="Haas B."/>
            <person name="Abouelleil A."/>
            <person name="Alvarado L."/>
            <person name="Arachchi H.M."/>
            <person name="Berlin A."/>
            <person name="Brown A."/>
            <person name="Chapman S.B."/>
            <person name="Chen Z."/>
            <person name="Dunbar C."/>
            <person name="Freedman E."/>
            <person name="Gearin G."/>
            <person name="Gellesch M."/>
            <person name="Goldberg J."/>
            <person name="Griggs A."/>
            <person name="Gujja S."/>
            <person name="Heiman D."/>
            <person name="Howarth C."/>
            <person name="Larson L."/>
            <person name="Lui A."/>
            <person name="MacDonald P.J.P."/>
            <person name="Montmayeur A."/>
            <person name="Murphy C."/>
            <person name="Neiman D."/>
            <person name="Pearson M."/>
            <person name="Priest M."/>
            <person name="Roberts A."/>
            <person name="Saif S."/>
            <person name="Shea T."/>
            <person name="Shenoy N."/>
            <person name="Sisk P."/>
            <person name="Stolte C."/>
            <person name="Sykes S."/>
            <person name="Wortman J."/>
            <person name="Nusbaum C."/>
            <person name="Birren B."/>
        </authorList>
    </citation>
    <scope>NUCLEOTIDE SEQUENCE [LARGE SCALE GENOMIC DNA]</scope>
    <source>
        <strain evidence="2 3">ACB7</strain>
    </source>
</reference>